<feature type="region of interest" description="Disordered" evidence="1">
    <location>
        <begin position="316"/>
        <end position="336"/>
    </location>
</feature>
<dbReference type="InterPro" id="IPR012337">
    <property type="entry name" value="RNaseH-like_sf"/>
</dbReference>
<dbReference type="OrthoDB" id="6599864at2759"/>
<evidence type="ECO:0000259" key="2">
    <source>
        <dbReference type="PROSITE" id="PS50994"/>
    </source>
</evidence>
<keyword evidence="4" id="KW-1185">Reference proteome</keyword>
<comment type="caution">
    <text evidence="3">The sequence shown here is derived from an EMBL/GenBank/DDBJ whole genome shotgun (WGS) entry which is preliminary data.</text>
</comment>
<evidence type="ECO:0000313" key="3">
    <source>
        <dbReference type="EMBL" id="KOC58676.1"/>
    </source>
</evidence>
<dbReference type="STRING" id="597456.A0A0L7QJG1"/>
<dbReference type="PANTHER" id="PTHR47331">
    <property type="entry name" value="PHD-TYPE DOMAIN-CONTAINING PROTEIN"/>
    <property type="match status" value="1"/>
</dbReference>
<evidence type="ECO:0000313" key="4">
    <source>
        <dbReference type="Proteomes" id="UP000053825"/>
    </source>
</evidence>
<dbReference type="EMBL" id="LHQN01026481">
    <property type="protein sequence ID" value="KOC58676.1"/>
    <property type="molecule type" value="Genomic_DNA"/>
</dbReference>
<feature type="compositionally biased region" description="Basic and acidic residues" evidence="1">
    <location>
        <begin position="327"/>
        <end position="336"/>
    </location>
</feature>
<dbReference type="SUPFAM" id="SSF53098">
    <property type="entry name" value="Ribonuclease H-like"/>
    <property type="match status" value="1"/>
</dbReference>
<organism evidence="3 4">
    <name type="scientific">Habropoda laboriosa</name>
    <dbReference type="NCBI Taxonomy" id="597456"/>
    <lineage>
        <taxon>Eukaryota</taxon>
        <taxon>Metazoa</taxon>
        <taxon>Ecdysozoa</taxon>
        <taxon>Arthropoda</taxon>
        <taxon>Hexapoda</taxon>
        <taxon>Insecta</taxon>
        <taxon>Pterygota</taxon>
        <taxon>Neoptera</taxon>
        <taxon>Endopterygota</taxon>
        <taxon>Hymenoptera</taxon>
        <taxon>Apocrita</taxon>
        <taxon>Aculeata</taxon>
        <taxon>Apoidea</taxon>
        <taxon>Anthophila</taxon>
        <taxon>Apidae</taxon>
        <taxon>Habropoda</taxon>
    </lineage>
</organism>
<dbReference type="Gene3D" id="3.30.420.10">
    <property type="entry name" value="Ribonuclease H-like superfamily/Ribonuclease H"/>
    <property type="match status" value="1"/>
</dbReference>
<name>A0A0L7QJG1_9HYME</name>
<dbReference type="GO" id="GO:0015074">
    <property type="term" value="P:DNA integration"/>
    <property type="evidence" value="ECO:0007669"/>
    <property type="project" value="InterPro"/>
</dbReference>
<dbReference type="Pfam" id="PF18701">
    <property type="entry name" value="DUF5641"/>
    <property type="match status" value="1"/>
</dbReference>
<dbReference type="AlphaFoldDB" id="A0A0L7QJG1"/>
<dbReference type="InterPro" id="IPR040676">
    <property type="entry name" value="DUF5641"/>
</dbReference>
<protein>
    <recommendedName>
        <fullName evidence="2">Integrase catalytic domain-containing protein</fullName>
    </recommendedName>
</protein>
<proteinExistence type="predicted"/>
<dbReference type="InterPro" id="IPR036397">
    <property type="entry name" value="RNaseH_sf"/>
</dbReference>
<sequence>MGNLPAARVTESRPFTHTGVDYCGPFFIKEKKLRNRNRVKIYIAVFVCLAVKAVHLEVVSDLTSEGFIAALRRFIARRGFCISLHSDNGTNFVGANNELRELRDLLRSDDHNNRVQAFLSDRLIEWHFIPPQAPHFGGLWEAAVKSFKYHLKRVAGAELFTFESFNTLIIEIESILNSRPLTPISSDPNDLLVLTPGHFLIGDSLTSLRERDFRDVPANRLSSWQQIQKVKQHFWARWHREYLNELVTRSKWSSGSHTITEGTIVLLREDNIPPMQWALGRVTQVHPGSDGIVRTVTIKTATNVLVRSVKKLAPLPIEAKEEDSEEPATKGEHSSP</sequence>
<feature type="domain" description="Integrase catalytic" evidence="2">
    <location>
        <begin position="10"/>
        <end position="204"/>
    </location>
</feature>
<reference evidence="4" key="1">
    <citation type="submission" date="2015-07" db="EMBL/GenBank/DDBJ databases">
        <title>The genome of Habropoda laboriosa.</title>
        <authorList>
            <person name="Pan H."/>
            <person name="Kapheim K."/>
        </authorList>
    </citation>
    <scope>NUCLEOTIDE SEQUENCE [LARGE SCALE GENOMIC DNA]</scope>
</reference>
<evidence type="ECO:0000256" key="1">
    <source>
        <dbReference type="SAM" id="MobiDB-lite"/>
    </source>
</evidence>
<dbReference type="Proteomes" id="UP000053825">
    <property type="component" value="Unassembled WGS sequence"/>
</dbReference>
<dbReference type="Pfam" id="PF00665">
    <property type="entry name" value="rve"/>
    <property type="match status" value="1"/>
</dbReference>
<dbReference type="InterPro" id="IPR001584">
    <property type="entry name" value="Integrase_cat-core"/>
</dbReference>
<dbReference type="PROSITE" id="PS50994">
    <property type="entry name" value="INTEGRASE"/>
    <property type="match status" value="1"/>
</dbReference>
<accession>A0A0L7QJG1</accession>
<gene>
    <name evidence="3" type="ORF">WH47_07824</name>
</gene>
<dbReference type="GO" id="GO:0003676">
    <property type="term" value="F:nucleic acid binding"/>
    <property type="evidence" value="ECO:0007669"/>
    <property type="project" value="InterPro"/>
</dbReference>